<proteinExistence type="predicted"/>
<protein>
    <submittedName>
        <fullName evidence="1">Uncharacterized protein</fullName>
    </submittedName>
</protein>
<evidence type="ECO:0000313" key="2">
    <source>
        <dbReference type="Proteomes" id="UP001642360"/>
    </source>
</evidence>
<accession>A0ABC8S124</accession>
<dbReference type="EMBL" id="CAUOFW020002081">
    <property type="protein sequence ID" value="CAK9150931.1"/>
    <property type="molecule type" value="Genomic_DNA"/>
</dbReference>
<dbReference type="AlphaFoldDB" id="A0ABC8S124"/>
<feature type="non-terminal residue" evidence="1">
    <location>
        <position position="1"/>
    </location>
</feature>
<name>A0ABC8S124_9AQUA</name>
<organism evidence="1 2">
    <name type="scientific">Ilex paraguariensis</name>
    <name type="common">yerba mate</name>
    <dbReference type="NCBI Taxonomy" id="185542"/>
    <lineage>
        <taxon>Eukaryota</taxon>
        <taxon>Viridiplantae</taxon>
        <taxon>Streptophyta</taxon>
        <taxon>Embryophyta</taxon>
        <taxon>Tracheophyta</taxon>
        <taxon>Spermatophyta</taxon>
        <taxon>Magnoliopsida</taxon>
        <taxon>eudicotyledons</taxon>
        <taxon>Gunneridae</taxon>
        <taxon>Pentapetalae</taxon>
        <taxon>asterids</taxon>
        <taxon>campanulids</taxon>
        <taxon>Aquifoliales</taxon>
        <taxon>Aquifoliaceae</taxon>
        <taxon>Ilex</taxon>
    </lineage>
</organism>
<gene>
    <name evidence="1" type="ORF">ILEXP_LOCUS19090</name>
</gene>
<reference evidence="1 2" key="1">
    <citation type="submission" date="2024-02" db="EMBL/GenBank/DDBJ databases">
        <authorList>
            <person name="Vignale AGUSTIN F."/>
            <person name="Sosa J E."/>
            <person name="Modenutti C."/>
        </authorList>
    </citation>
    <scope>NUCLEOTIDE SEQUENCE [LARGE SCALE GENOMIC DNA]</scope>
</reference>
<dbReference type="Proteomes" id="UP001642360">
    <property type="component" value="Unassembled WGS sequence"/>
</dbReference>
<comment type="caution">
    <text evidence="1">The sequence shown here is derived from an EMBL/GenBank/DDBJ whole genome shotgun (WGS) entry which is preliminary data.</text>
</comment>
<keyword evidence="2" id="KW-1185">Reference proteome</keyword>
<evidence type="ECO:0000313" key="1">
    <source>
        <dbReference type="EMBL" id="CAK9150931.1"/>
    </source>
</evidence>
<sequence>RHNNSLLNLKVLLCVVSTQEKRTEAMGGNSRQKSSTNPFALFSFFKLKSSRPRKFEDDSMKAYRVWPSDQDRGRYVADPGIDRRADEYIAGRTESWKTAGNSC</sequence>
<dbReference type="PANTHER" id="PTHR33511">
    <property type="entry name" value="OS06G0632400 PROTEIN"/>
    <property type="match status" value="1"/>
</dbReference>